<name>A0A4Z2F932_9TELE</name>
<comment type="caution">
    <text evidence="3">The sequence shown here is derived from an EMBL/GenBank/DDBJ whole genome shotgun (WGS) entry which is preliminary data.</text>
</comment>
<gene>
    <name evidence="3" type="ORF">EYF80_052442</name>
</gene>
<organism evidence="3 4">
    <name type="scientific">Liparis tanakae</name>
    <name type="common">Tanaka's snailfish</name>
    <dbReference type="NCBI Taxonomy" id="230148"/>
    <lineage>
        <taxon>Eukaryota</taxon>
        <taxon>Metazoa</taxon>
        <taxon>Chordata</taxon>
        <taxon>Craniata</taxon>
        <taxon>Vertebrata</taxon>
        <taxon>Euteleostomi</taxon>
        <taxon>Actinopterygii</taxon>
        <taxon>Neopterygii</taxon>
        <taxon>Teleostei</taxon>
        <taxon>Neoteleostei</taxon>
        <taxon>Acanthomorphata</taxon>
        <taxon>Eupercaria</taxon>
        <taxon>Perciformes</taxon>
        <taxon>Cottioidei</taxon>
        <taxon>Cottales</taxon>
        <taxon>Liparidae</taxon>
        <taxon>Liparis</taxon>
    </lineage>
</organism>
<sequence length="207" mass="22723">MPVCTRAQCRKPFISAGASSEERSQIEQPHRLKHKERDVSRVLRILTLQGQLGLGDDRIQSSAPRLLHCSQLAEVTRIQAGGSYSAAVTGGELLLWGRVPRVSRVVDHPGLEEIWTPQPVSLAAGKVCDVACGSWHMMALTTKSRQKNTQRVRSEREAGFGDRVSAPLLMEHAGKEKPEQCVKDLVVSDMRGLCGALPRRGQLSRGI</sequence>
<evidence type="ECO:0000256" key="2">
    <source>
        <dbReference type="PROSITE-ProRule" id="PRU00235"/>
    </source>
</evidence>
<reference evidence="3 4" key="1">
    <citation type="submission" date="2019-03" db="EMBL/GenBank/DDBJ databases">
        <title>First draft genome of Liparis tanakae, snailfish: a comprehensive survey of snailfish specific genes.</title>
        <authorList>
            <person name="Kim W."/>
            <person name="Song I."/>
            <person name="Jeong J.-H."/>
            <person name="Kim D."/>
            <person name="Kim S."/>
            <person name="Ryu S."/>
            <person name="Song J.Y."/>
            <person name="Lee S.K."/>
        </authorList>
    </citation>
    <scope>NUCLEOTIDE SEQUENCE [LARGE SCALE GENOMIC DNA]</scope>
    <source>
        <tissue evidence="3">Muscle</tissue>
    </source>
</reference>
<dbReference type="SUPFAM" id="SSF50985">
    <property type="entry name" value="RCC1/BLIP-II"/>
    <property type="match status" value="1"/>
</dbReference>
<keyword evidence="1" id="KW-0677">Repeat</keyword>
<keyword evidence="4" id="KW-1185">Reference proteome</keyword>
<evidence type="ECO:0000256" key="1">
    <source>
        <dbReference type="ARBA" id="ARBA00022737"/>
    </source>
</evidence>
<dbReference type="PROSITE" id="PS50012">
    <property type="entry name" value="RCC1_3"/>
    <property type="match status" value="1"/>
</dbReference>
<feature type="repeat" description="RCC1" evidence="2">
    <location>
        <begin position="91"/>
        <end position="143"/>
    </location>
</feature>
<dbReference type="AlphaFoldDB" id="A0A4Z2F932"/>
<evidence type="ECO:0000313" key="3">
    <source>
        <dbReference type="EMBL" id="TNN37400.1"/>
    </source>
</evidence>
<dbReference type="Gene3D" id="2.130.10.30">
    <property type="entry name" value="Regulator of chromosome condensation 1/beta-lactamase-inhibitor protein II"/>
    <property type="match status" value="1"/>
</dbReference>
<dbReference type="EMBL" id="SRLO01001494">
    <property type="protein sequence ID" value="TNN37400.1"/>
    <property type="molecule type" value="Genomic_DNA"/>
</dbReference>
<dbReference type="OrthoDB" id="5981550at2759"/>
<dbReference type="Proteomes" id="UP000314294">
    <property type="component" value="Unassembled WGS sequence"/>
</dbReference>
<protein>
    <submittedName>
        <fullName evidence="3">Uncharacterized protein</fullName>
    </submittedName>
</protein>
<dbReference type="InterPro" id="IPR000408">
    <property type="entry name" value="Reg_chr_condens"/>
</dbReference>
<dbReference type="PANTHER" id="PTHR22870">
    <property type="entry name" value="REGULATOR OF CHROMOSOME CONDENSATION"/>
    <property type="match status" value="1"/>
</dbReference>
<dbReference type="InterPro" id="IPR051210">
    <property type="entry name" value="Ub_ligase/GEF_domain"/>
</dbReference>
<evidence type="ECO:0000313" key="4">
    <source>
        <dbReference type="Proteomes" id="UP000314294"/>
    </source>
</evidence>
<accession>A0A4Z2F932</accession>
<proteinExistence type="predicted"/>
<dbReference type="PANTHER" id="PTHR22870:SF408">
    <property type="entry name" value="OS09G0560450 PROTEIN"/>
    <property type="match status" value="1"/>
</dbReference>
<dbReference type="InterPro" id="IPR009091">
    <property type="entry name" value="RCC1/BLIP-II"/>
</dbReference>